<keyword evidence="3" id="KW-1185">Reference proteome</keyword>
<evidence type="ECO:0000256" key="1">
    <source>
        <dbReference type="SAM" id="MobiDB-lite"/>
    </source>
</evidence>
<dbReference type="AlphaFoldDB" id="A0A5N6QP24"/>
<evidence type="ECO:0000313" key="2">
    <source>
        <dbReference type="EMBL" id="KAE8007943.1"/>
    </source>
</evidence>
<feature type="compositionally biased region" description="Acidic residues" evidence="1">
    <location>
        <begin position="48"/>
        <end position="61"/>
    </location>
</feature>
<protein>
    <submittedName>
        <fullName evidence="2">Uncharacterized protein</fullName>
    </submittedName>
</protein>
<dbReference type="EMBL" id="CM017322">
    <property type="protein sequence ID" value="KAE8007943.1"/>
    <property type="molecule type" value="Genomic_DNA"/>
</dbReference>
<reference evidence="2 3" key="1">
    <citation type="submission" date="2019-06" db="EMBL/GenBank/DDBJ databases">
        <title>A chromosomal-level reference genome of Carpinus fangiana (Coryloideae, Betulaceae).</title>
        <authorList>
            <person name="Yang X."/>
            <person name="Wang Z."/>
            <person name="Zhang L."/>
            <person name="Hao G."/>
            <person name="Liu J."/>
            <person name="Yang Y."/>
        </authorList>
    </citation>
    <scope>NUCLEOTIDE SEQUENCE [LARGE SCALE GENOMIC DNA]</scope>
    <source>
        <strain evidence="2">Cfa_2016G</strain>
        <tissue evidence="2">Leaf</tissue>
    </source>
</reference>
<evidence type="ECO:0000313" key="3">
    <source>
        <dbReference type="Proteomes" id="UP000327013"/>
    </source>
</evidence>
<feature type="region of interest" description="Disordered" evidence="1">
    <location>
        <begin position="1"/>
        <end position="76"/>
    </location>
</feature>
<organism evidence="2 3">
    <name type="scientific">Carpinus fangiana</name>
    <dbReference type="NCBI Taxonomy" id="176857"/>
    <lineage>
        <taxon>Eukaryota</taxon>
        <taxon>Viridiplantae</taxon>
        <taxon>Streptophyta</taxon>
        <taxon>Embryophyta</taxon>
        <taxon>Tracheophyta</taxon>
        <taxon>Spermatophyta</taxon>
        <taxon>Magnoliopsida</taxon>
        <taxon>eudicotyledons</taxon>
        <taxon>Gunneridae</taxon>
        <taxon>Pentapetalae</taxon>
        <taxon>rosids</taxon>
        <taxon>fabids</taxon>
        <taxon>Fagales</taxon>
        <taxon>Betulaceae</taxon>
        <taxon>Carpinus</taxon>
    </lineage>
</organism>
<dbReference type="Proteomes" id="UP000327013">
    <property type="component" value="Chromosome 2"/>
</dbReference>
<feature type="compositionally biased region" description="Basic and acidic residues" evidence="1">
    <location>
        <begin position="25"/>
        <end position="36"/>
    </location>
</feature>
<gene>
    <name evidence="2" type="ORF">FH972_004497</name>
</gene>
<name>A0A5N6QP24_9ROSI</name>
<proteinExistence type="predicted"/>
<accession>A0A5N6QP24</accession>
<sequence>MTQLSEKDQLGASSVTSCRRRSTREHKLDEAGKQDPKFISQSNNLPESGDDSGEVTTDDCTETQSGKSKGPLGDEDDFVGSFLSSNFRREYKVFESVSFVHIPR</sequence>